<accession>M6UFB2</accession>
<gene>
    <name evidence="1" type="ORF">LEP1GSC187_0471</name>
</gene>
<evidence type="ECO:0008006" key="3">
    <source>
        <dbReference type="Google" id="ProtNLM"/>
    </source>
</evidence>
<dbReference type="SUPFAM" id="SSF47413">
    <property type="entry name" value="lambda repressor-like DNA-binding domains"/>
    <property type="match status" value="1"/>
</dbReference>
<proteinExistence type="predicted"/>
<dbReference type="InterPro" id="IPR010982">
    <property type="entry name" value="Lambda_DNA-bd_dom_sf"/>
</dbReference>
<name>M6UFB2_9LEPT</name>
<dbReference type="AlphaFoldDB" id="M6UFB2"/>
<reference evidence="1 2" key="1">
    <citation type="submission" date="2013-01" db="EMBL/GenBank/DDBJ databases">
        <authorList>
            <person name="Harkins D.M."/>
            <person name="Durkin A.S."/>
            <person name="Brinkac L.M."/>
            <person name="Haft D.H."/>
            <person name="Selengut J.D."/>
            <person name="Sanka R."/>
            <person name="DePew J."/>
            <person name="Purushe J."/>
            <person name="Matthias M.A."/>
            <person name="Vinetz J.M."/>
            <person name="Sutton G.G."/>
            <person name="Nierman W.C."/>
            <person name="Fouts D.E."/>
        </authorList>
    </citation>
    <scope>NUCLEOTIDE SEQUENCE [LARGE SCALE GENOMIC DNA]</scope>
    <source>
        <strain evidence="1 2">ZUN179</strain>
    </source>
</reference>
<evidence type="ECO:0000313" key="1">
    <source>
        <dbReference type="EMBL" id="EMO43782.1"/>
    </source>
</evidence>
<dbReference type="GO" id="GO:0003677">
    <property type="term" value="F:DNA binding"/>
    <property type="evidence" value="ECO:0007669"/>
    <property type="project" value="InterPro"/>
</dbReference>
<sequence>MLRETGLKSKNLAEILETDPVSFSRYVNGRRDIPVEIAYRLQIQFAYSAIWICLGEGNKKLSKSFSDGLTPKQLATVAEFEQDRILLHRINAVGARDLIERIVELKKKDRELLRITFNRLFEKKSE</sequence>
<dbReference type="EMBL" id="AHOQ02000048">
    <property type="protein sequence ID" value="EMO43782.1"/>
    <property type="molecule type" value="Genomic_DNA"/>
</dbReference>
<organism evidence="1 2">
    <name type="scientific">Leptospira santarosai str. ZUN179</name>
    <dbReference type="NCBI Taxonomy" id="1049985"/>
    <lineage>
        <taxon>Bacteria</taxon>
        <taxon>Pseudomonadati</taxon>
        <taxon>Spirochaetota</taxon>
        <taxon>Spirochaetia</taxon>
        <taxon>Leptospirales</taxon>
        <taxon>Leptospiraceae</taxon>
        <taxon>Leptospira</taxon>
    </lineage>
</organism>
<dbReference type="Proteomes" id="UP000012160">
    <property type="component" value="Unassembled WGS sequence"/>
</dbReference>
<comment type="caution">
    <text evidence="1">The sequence shown here is derived from an EMBL/GenBank/DDBJ whole genome shotgun (WGS) entry which is preliminary data.</text>
</comment>
<evidence type="ECO:0000313" key="2">
    <source>
        <dbReference type="Proteomes" id="UP000012160"/>
    </source>
</evidence>
<dbReference type="Gene3D" id="1.10.260.40">
    <property type="entry name" value="lambda repressor-like DNA-binding domains"/>
    <property type="match status" value="1"/>
</dbReference>
<protein>
    <recommendedName>
        <fullName evidence="3">DNA-binding helix-turn-helix protein</fullName>
    </recommendedName>
</protein>